<feature type="compositionally biased region" description="Pro residues" evidence="1">
    <location>
        <begin position="53"/>
        <end position="64"/>
    </location>
</feature>
<evidence type="ECO:0000256" key="1">
    <source>
        <dbReference type="SAM" id="MobiDB-lite"/>
    </source>
</evidence>
<dbReference type="AlphaFoldDB" id="A0AAU2A731"/>
<accession>A0AAU2A731</accession>
<feature type="region of interest" description="Disordered" evidence="1">
    <location>
        <begin position="1"/>
        <end position="85"/>
    </location>
</feature>
<organism evidence="2">
    <name type="scientific">Streptomyces sp. NBC_00093</name>
    <dbReference type="NCBI Taxonomy" id="2975649"/>
    <lineage>
        <taxon>Bacteria</taxon>
        <taxon>Bacillati</taxon>
        <taxon>Actinomycetota</taxon>
        <taxon>Actinomycetes</taxon>
        <taxon>Kitasatosporales</taxon>
        <taxon>Streptomycetaceae</taxon>
        <taxon>Streptomyces</taxon>
    </lineage>
</organism>
<feature type="compositionally biased region" description="Basic and acidic residues" evidence="1">
    <location>
        <begin position="65"/>
        <end position="78"/>
    </location>
</feature>
<proteinExistence type="predicted"/>
<reference evidence="2" key="1">
    <citation type="submission" date="2022-10" db="EMBL/GenBank/DDBJ databases">
        <title>The complete genomes of actinobacterial strains from the NBC collection.</title>
        <authorList>
            <person name="Joergensen T.S."/>
            <person name="Alvarez Arevalo M."/>
            <person name="Sterndorff E.B."/>
            <person name="Faurdal D."/>
            <person name="Vuksanovic O."/>
            <person name="Mourched A.-S."/>
            <person name="Charusanti P."/>
            <person name="Shaw S."/>
            <person name="Blin K."/>
            <person name="Weber T."/>
        </authorList>
    </citation>
    <scope>NUCLEOTIDE SEQUENCE</scope>
    <source>
        <strain evidence="2">NBC_00093</strain>
    </source>
</reference>
<feature type="compositionally biased region" description="Basic and acidic residues" evidence="1">
    <location>
        <begin position="1"/>
        <end position="13"/>
    </location>
</feature>
<sequence length="172" mass="18855">MTDIENRDVKRPDTQTSKPDPQTEKPDLRTGTGPGTGTDKAEPRAEKPAGTPAVPPPSAPPAPARPHEARPSSDRSSERSSQGIALLAQDERDKLTLRLQHAVTGFVDGPQDSVEEADRVLAEVTERFTEAVERTRRTVRGSWQSGGDTGDTEKLRLALRDYRELAERLLHS</sequence>
<gene>
    <name evidence="2" type="ORF">OHA22_35100</name>
</gene>
<dbReference type="EMBL" id="CP108222">
    <property type="protein sequence ID" value="WTT20388.1"/>
    <property type="molecule type" value="Genomic_DNA"/>
</dbReference>
<feature type="region of interest" description="Disordered" evidence="1">
    <location>
        <begin position="132"/>
        <end position="151"/>
    </location>
</feature>
<evidence type="ECO:0000313" key="2">
    <source>
        <dbReference type="EMBL" id="WTT20388.1"/>
    </source>
</evidence>
<protein>
    <submittedName>
        <fullName evidence="2">Uncharacterized protein</fullName>
    </submittedName>
</protein>
<name>A0AAU2A731_9ACTN</name>